<dbReference type="RefSeq" id="XP_014152547.1">
    <property type="nucleotide sequence ID" value="XM_014297072.1"/>
</dbReference>
<reference evidence="2 3" key="1">
    <citation type="submission" date="2011-02" db="EMBL/GenBank/DDBJ databases">
        <title>The Genome Sequence of Sphaeroforma arctica JP610.</title>
        <authorList>
            <consortium name="The Broad Institute Genome Sequencing Platform"/>
            <person name="Russ C."/>
            <person name="Cuomo C."/>
            <person name="Young S.K."/>
            <person name="Zeng Q."/>
            <person name="Gargeya S."/>
            <person name="Alvarado L."/>
            <person name="Berlin A."/>
            <person name="Chapman S.B."/>
            <person name="Chen Z."/>
            <person name="Freedman E."/>
            <person name="Gellesch M."/>
            <person name="Goldberg J."/>
            <person name="Griggs A."/>
            <person name="Gujja S."/>
            <person name="Heilman E."/>
            <person name="Heiman D."/>
            <person name="Howarth C."/>
            <person name="Mehta T."/>
            <person name="Neiman D."/>
            <person name="Pearson M."/>
            <person name="Roberts A."/>
            <person name="Saif S."/>
            <person name="Shea T."/>
            <person name="Shenoy N."/>
            <person name="Sisk P."/>
            <person name="Stolte C."/>
            <person name="Sykes S."/>
            <person name="White J."/>
            <person name="Yandava C."/>
            <person name="Burger G."/>
            <person name="Gray M.W."/>
            <person name="Holland P.W.H."/>
            <person name="King N."/>
            <person name="Lang F.B.F."/>
            <person name="Roger A.J."/>
            <person name="Ruiz-Trillo I."/>
            <person name="Haas B."/>
            <person name="Nusbaum C."/>
            <person name="Birren B."/>
        </authorList>
    </citation>
    <scope>NUCLEOTIDE SEQUENCE [LARGE SCALE GENOMIC DNA]</scope>
    <source>
        <strain evidence="2 3">JP610</strain>
    </source>
</reference>
<feature type="transmembrane region" description="Helical" evidence="1">
    <location>
        <begin position="48"/>
        <end position="69"/>
    </location>
</feature>
<evidence type="ECO:0000313" key="3">
    <source>
        <dbReference type="Proteomes" id="UP000054560"/>
    </source>
</evidence>
<accession>A0A0L0FPB2</accession>
<dbReference type="GeneID" id="25909432"/>
<keyword evidence="1" id="KW-0812">Transmembrane</keyword>
<organism evidence="2 3">
    <name type="scientific">Sphaeroforma arctica JP610</name>
    <dbReference type="NCBI Taxonomy" id="667725"/>
    <lineage>
        <taxon>Eukaryota</taxon>
        <taxon>Ichthyosporea</taxon>
        <taxon>Ichthyophonida</taxon>
        <taxon>Sphaeroforma</taxon>
    </lineage>
</organism>
<evidence type="ECO:0000313" key="2">
    <source>
        <dbReference type="EMBL" id="KNC78645.1"/>
    </source>
</evidence>
<keyword evidence="3" id="KW-1185">Reference proteome</keyword>
<keyword evidence="1" id="KW-1133">Transmembrane helix</keyword>
<name>A0A0L0FPB2_9EUKA</name>
<protein>
    <submittedName>
        <fullName evidence="2">Uncharacterized protein</fullName>
    </submittedName>
</protein>
<keyword evidence="1" id="KW-0472">Membrane</keyword>
<proteinExistence type="predicted"/>
<dbReference type="AlphaFoldDB" id="A0A0L0FPB2"/>
<sequence length="239" mass="25440">MCIGTSDTKLLCKSLATSSRQISSHAQCGELTRTHSSRVHISMRSFSLVEYVLCIFIFINLAGIAPVSAGIAPQHHKQVHGLDANVEHPLRQRRSEDAAPSQFTPFATVQGSTTQSIVVERVDTLSVVEQEQTTTQTSTVPQTIVAISVAQEQTATQTSTVAQTVVAQQSATDEVKISSTTVGVQSSATGASNGSAIPIPLGQVLSTSTVAPSPKPLTYDYVEDEYAVVCKVCAYDVRM</sequence>
<dbReference type="Proteomes" id="UP000054560">
    <property type="component" value="Unassembled WGS sequence"/>
</dbReference>
<evidence type="ECO:0000256" key="1">
    <source>
        <dbReference type="SAM" id="Phobius"/>
    </source>
</evidence>
<dbReference type="EMBL" id="KQ242450">
    <property type="protein sequence ID" value="KNC78645.1"/>
    <property type="molecule type" value="Genomic_DNA"/>
</dbReference>
<gene>
    <name evidence="2" type="ORF">SARC_08928</name>
</gene>